<dbReference type="Proteomes" id="UP000310314">
    <property type="component" value="Unassembled WGS sequence"/>
</dbReference>
<comment type="caution">
    <text evidence="3">The sequence shown here is derived from an EMBL/GenBank/DDBJ whole genome shotgun (WGS) entry which is preliminary data.</text>
</comment>
<evidence type="ECO:0000313" key="3">
    <source>
        <dbReference type="EMBL" id="TMM53379.1"/>
    </source>
</evidence>
<feature type="domain" description="Carbohydrate-binding" evidence="2">
    <location>
        <begin position="47"/>
        <end position="256"/>
    </location>
</feature>
<name>A0A5S3PJ60_9FLAO</name>
<organism evidence="3 4">
    <name type="scientific">Maribacter algarum</name>
    <name type="common">ex Zhang et al. 2020</name>
    <dbReference type="NCBI Taxonomy" id="2578118"/>
    <lineage>
        <taxon>Bacteria</taxon>
        <taxon>Pseudomonadati</taxon>
        <taxon>Bacteroidota</taxon>
        <taxon>Flavobacteriia</taxon>
        <taxon>Flavobacteriales</taxon>
        <taxon>Flavobacteriaceae</taxon>
        <taxon>Maribacter</taxon>
    </lineage>
</organism>
<dbReference type="CDD" id="cd09620">
    <property type="entry name" value="CBM9_like_3"/>
    <property type="match status" value="1"/>
</dbReference>
<proteinExistence type="predicted"/>
<evidence type="ECO:0000259" key="2">
    <source>
        <dbReference type="Pfam" id="PF06452"/>
    </source>
</evidence>
<dbReference type="GO" id="GO:0004553">
    <property type="term" value="F:hydrolase activity, hydrolyzing O-glycosyl compounds"/>
    <property type="evidence" value="ECO:0007669"/>
    <property type="project" value="InterPro"/>
</dbReference>
<dbReference type="GO" id="GO:0016052">
    <property type="term" value="P:carbohydrate catabolic process"/>
    <property type="evidence" value="ECO:0007669"/>
    <property type="project" value="InterPro"/>
</dbReference>
<dbReference type="RefSeq" id="WP_138659838.1">
    <property type="nucleotide sequence ID" value="NZ_VATY01000005.1"/>
</dbReference>
<dbReference type="SUPFAM" id="SSF49344">
    <property type="entry name" value="CBD9-like"/>
    <property type="match status" value="1"/>
</dbReference>
<dbReference type="Pfam" id="PF06452">
    <property type="entry name" value="CBM9_1"/>
    <property type="match status" value="1"/>
</dbReference>
<dbReference type="PANTHER" id="PTHR35532">
    <property type="entry name" value="SIMILAR TO POLYHYDROXYALKANOATE DEPOLYMERASE"/>
    <property type="match status" value="1"/>
</dbReference>
<keyword evidence="4" id="KW-1185">Reference proteome</keyword>
<protein>
    <recommendedName>
        <fullName evidence="2">Carbohydrate-binding domain-containing protein</fullName>
    </recommendedName>
</protein>
<dbReference type="AlphaFoldDB" id="A0A5S3PJ60"/>
<feature type="signal peptide" evidence="1">
    <location>
        <begin position="1"/>
        <end position="22"/>
    </location>
</feature>
<gene>
    <name evidence="3" type="ORF">FEE95_20170</name>
</gene>
<accession>A0A5S3PJ60</accession>
<sequence>MCKSRKYCFLLCLGVCTSMVFSQNDKKLSLGEQPIFKVSKTNQGITINGKMDEEIWACTEARTFDNFYRIDKPDDQQQTTFRMLWDENNLYLFYQMEDKHLTARETKRDGEPYLDDCAEIFFITVPDSLDTHIGYELNLYKASNDFVYFNDFYQGQHGILKTFNPEFEVEVTYDGTLNDNSDIDKGWTMEMAIPISNFDGLGKIIPVQTGNKWAFLAIRQDRNDAEGNRRSTSTIFPIYDISKNVHQANRFGLMEFVK</sequence>
<dbReference type="Gene3D" id="2.60.40.1190">
    <property type="match status" value="1"/>
</dbReference>
<reference evidence="3 4" key="1">
    <citation type="submission" date="2019-05" db="EMBL/GenBank/DDBJ databases">
        <authorList>
            <person name="Zhang J.-Y."/>
            <person name="Feg X."/>
            <person name="Du Z.-J."/>
        </authorList>
    </citation>
    <scope>NUCLEOTIDE SEQUENCE [LARGE SCALE GENOMIC DNA]</scope>
    <source>
        <strain evidence="3 4">RZ26</strain>
    </source>
</reference>
<evidence type="ECO:0000256" key="1">
    <source>
        <dbReference type="SAM" id="SignalP"/>
    </source>
</evidence>
<dbReference type="GO" id="GO:0030246">
    <property type="term" value="F:carbohydrate binding"/>
    <property type="evidence" value="ECO:0007669"/>
    <property type="project" value="InterPro"/>
</dbReference>
<dbReference type="InterPro" id="IPR010502">
    <property type="entry name" value="Carb-bd_dom_fam9"/>
</dbReference>
<keyword evidence="1" id="KW-0732">Signal</keyword>
<feature type="chain" id="PRO_5024334918" description="Carbohydrate-binding domain-containing protein" evidence="1">
    <location>
        <begin position="23"/>
        <end position="258"/>
    </location>
</feature>
<dbReference type="EMBL" id="VATY01000005">
    <property type="protein sequence ID" value="TMM53379.1"/>
    <property type="molecule type" value="Genomic_DNA"/>
</dbReference>
<dbReference type="OrthoDB" id="9786766at2"/>
<dbReference type="PANTHER" id="PTHR35532:SF5">
    <property type="entry name" value="CARBOHYDRATE-BINDING DOMAIN-CONTAINING PROTEIN"/>
    <property type="match status" value="1"/>
</dbReference>
<evidence type="ECO:0000313" key="4">
    <source>
        <dbReference type="Proteomes" id="UP000310314"/>
    </source>
</evidence>